<evidence type="ECO:0000256" key="6">
    <source>
        <dbReference type="ARBA" id="ARBA00022840"/>
    </source>
</evidence>
<comment type="catalytic activity">
    <reaction evidence="8">
        <text>L-seryl-[protein] + ATP = O-phospho-L-seryl-[protein] + ADP + H(+)</text>
        <dbReference type="Rhea" id="RHEA:17989"/>
        <dbReference type="Rhea" id="RHEA-COMP:9863"/>
        <dbReference type="Rhea" id="RHEA-COMP:11604"/>
        <dbReference type="ChEBI" id="CHEBI:15378"/>
        <dbReference type="ChEBI" id="CHEBI:29999"/>
        <dbReference type="ChEBI" id="CHEBI:30616"/>
        <dbReference type="ChEBI" id="CHEBI:83421"/>
        <dbReference type="ChEBI" id="CHEBI:456216"/>
        <dbReference type="EC" id="2.7.11.25"/>
    </reaction>
</comment>
<dbReference type="CDD" id="cd06632">
    <property type="entry name" value="STKc_MEKK1_plant"/>
    <property type="match status" value="1"/>
</dbReference>
<comment type="similarity">
    <text evidence="1">Belongs to the protein kinase superfamily. STE Ser/Thr protein kinase family. MAP kinase kinase kinase subfamily.</text>
</comment>
<keyword evidence="3" id="KW-0808">Transferase</keyword>
<feature type="binding site" evidence="9">
    <location>
        <position position="231"/>
    </location>
    <ligand>
        <name>ATP</name>
        <dbReference type="ChEBI" id="CHEBI:30616"/>
    </ligand>
</feature>
<dbReference type="Proteomes" id="UP000886595">
    <property type="component" value="Unassembled WGS sequence"/>
</dbReference>
<dbReference type="InterPro" id="IPR050538">
    <property type="entry name" value="MAP_kinase_kinase_kinase"/>
</dbReference>
<keyword evidence="6 9" id="KW-0067">ATP-binding</keyword>
<feature type="region of interest" description="Disordered" evidence="10">
    <location>
        <begin position="1"/>
        <end position="176"/>
    </location>
</feature>
<comment type="catalytic activity">
    <reaction evidence="7">
        <text>L-threonyl-[protein] + ATP = O-phospho-L-threonyl-[protein] + ADP + H(+)</text>
        <dbReference type="Rhea" id="RHEA:46608"/>
        <dbReference type="Rhea" id="RHEA-COMP:11060"/>
        <dbReference type="Rhea" id="RHEA-COMP:11605"/>
        <dbReference type="ChEBI" id="CHEBI:15378"/>
        <dbReference type="ChEBI" id="CHEBI:30013"/>
        <dbReference type="ChEBI" id="CHEBI:30616"/>
        <dbReference type="ChEBI" id="CHEBI:61977"/>
        <dbReference type="ChEBI" id="CHEBI:456216"/>
        <dbReference type="EC" id="2.7.11.25"/>
    </reaction>
</comment>
<evidence type="ECO:0000256" key="4">
    <source>
        <dbReference type="ARBA" id="ARBA00022741"/>
    </source>
</evidence>
<dbReference type="SUPFAM" id="SSF56112">
    <property type="entry name" value="Protein kinase-like (PK-like)"/>
    <property type="match status" value="1"/>
</dbReference>
<evidence type="ECO:0000259" key="11">
    <source>
        <dbReference type="PROSITE" id="PS50011"/>
    </source>
</evidence>
<dbReference type="GO" id="GO:0005524">
    <property type="term" value="F:ATP binding"/>
    <property type="evidence" value="ECO:0007669"/>
    <property type="project" value="UniProtKB-UniRule"/>
</dbReference>
<proteinExistence type="inferred from homology"/>
<dbReference type="InterPro" id="IPR000719">
    <property type="entry name" value="Prot_kinase_dom"/>
</dbReference>
<dbReference type="InterPro" id="IPR011009">
    <property type="entry name" value="Kinase-like_dom_sf"/>
</dbReference>
<evidence type="ECO:0000256" key="1">
    <source>
        <dbReference type="ARBA" id="ARBA00006529"/>
    </source>
</evidence>
<feature type="compositionally biased region" description="Low complexity" evidence="10">
    <location>
        <begin position="75"/>
        <end position="105"/>
    </location>
</feature>
<dbReference type="EMBL" id="JAAMPC010000008">
    <property type="protein sequence ID" value="KAG2298069.1"/>
    <property type="molecule type" value="Genomic_DNA"/>
</dbReference>
<accession>A0A8X7S032</accession>
<dbReference type="SMART" id="SM00220">
    <property type="entry name" value="S_TKc"/>
    <property type="match status" value="1"/>
</dbReference>
<reference evidence="12 13" key="1">
    <citation type="submission" date="2020-02" db="EMBL/GenBank/DDBJ databases">
        <authorList>
            <person name="Ma Q."/>
            <person name="Huang Y."/>
            <person name="Song X."/>
            <person name="Pei D."/>
        </authorList>
    </citation>
    <scope>NUCLEOTIDE SEQUENCE [LARGE SCALE GENOMIC DNA]</scope>
    <source>
        <strain evidence="12">Sxm20200214</strain>
        <tissue evidence="12">Leaf</tissue>
    </source>
</reference>
<gene>
    <name evidence="12" type="ORF">Bca52824_034541</name>
</gene>
<dbReference type="GO" id="GO:0005737">
    <property type="term" value="C:cytoplasm"/>
    <property type="evidence" value="ECO:0007669"/>
    <property type="project" value="TreeGrafter"/>
</dbReference>
<keyword evidence="13" id="KW-1185">Reference proteome</keyword>
<name>A0A8X7S032_BRACI</name>
<evidence type="ECO:0000313" key="12">
    <source>
        <dbReference type="EMBL" id="KAG2298069.1"/>
    </source>
</evidence>
<dbReference type="FunFam" id="1.10.510.10:FF:000186">
    <property type="entry name" value="Mitogen-activated protein kinase kinase kinase"/>
    <property type="match status" value="1"/>
</dbReference>
<dbReference type="Pfam" id="PF00069">
    <property type="entry name" value="Pkinase"/>
    <property type="match status" value="1"/>
</dbReference>
<dbReference type="PROSITE" id="PS00107">
    <property type="entry name" value="PROTEIN_KINASE_ATP"/>
    <property type="match status" value="1"/>
</dbReference>
<feature type="compositionally biased region" description="Low complexity" evidence="10">
    <location>
        <begin position="163"/>
        <end position="176"/>
    </location>
</feature>
<feature type="domain" description="Protein kinase" evidence="11">
    <location>
        <begin position="202"/>
        <end position="458"/>
    </location>
</feature>
<dbReference type="AlphaFoldDB" id="A0A8X7S032"/>
<feature type="compositionally biased region" description="Basic and acidic residues" evidence="10">
    <location>
        <begin position="27"/>
        <end position="37"/>
    </location>
</feature>
<dbReference type="GO" id="GO:0004709">
    <property type="term" value="F:MAP kinase kinase kinase activity"/>
    <property type="evidence" value="ECO:0007669"/>
    <property type="project" value="UniProtKB-EC"/>
</dbReference>
<comment type="caution">
    <text evidence="12">The sequence shown here is derived from an EMBL/GenBank/DDBJ whole genome shotgun (WGS) entry which is preliminary data.</text>
</comment>
<dbReference type="EC" id="2.7.11.25" evidence="2"/>
<dbReference type="PANTHER" id="PTHR48016">
    <property type="entry name" value="MAP KINASE KINASE KINASE SSK2-RELATED-RELATED"/>
    <property type="match status" value="1"/>
</dbReference>
<dbReference type="PANTHER" id="PTHR48016:SF8">
    <property type="entry name" value="MITOGEN-ACTIVATED PROTEIN KINASE KINASE KINASE 3"/>
    <property type="match status" value="1"/>
</dbReference>
<protein>
    <recommendedName>
        <fullName evidence="2">mitogen-activated protein kinase kinase kinase</fullName>
        <ecNumber evidence="2">2.7.11.25</ecNumber>
    </recommendedName>
</protein>
<dbReference type="PROSITE" id="PS50011">
    <property type="entry name" value="PROTEIN_KINASE_DOM"/>
    <property type="match status" value="1"/>
</dbReference>
<evidence type="ECO:0000256" key="9">
    <source>
        <dbReference type="PROSITE-ProRule" id="PRU10141"/>
    </source>
</evidence>
<dbReference type="Gene3D" id="1.10.510.10">
    <property type="entry name" value="Transferase(Phosphotransferase) domain 1"/>
    <property type="match status" value="1"/>
</dbReference>
<evidence type="ECO:0000256" key="5">
    <source>
        <dbReference type="ARBA" id="ARBA00022777"/>
    </source>
</evidence>
<evidence type="ECO:0000256" key="8">
    <source>
        <dbReference type="ARBA" id="ARBA00048329"/>
    </source>
</evidence>
<evidence type="ECO:0000313" key="13">
    <source>
        <dbReference type="Proteomes" id="UP000886595"/>
    </source>
</evidence>
<dbReference type="InterPro" id="IPR017441">
    <property type="entry name" value="Protein_kinase_ATP_BS"/>
</dbReference>
<evidence type="ECO:0000256" key="10">
    <source>
        <dbReference type="SAM" id="MobiDB-lite"/>
    </source>
</evidence>
<keyword evidence="4 9" id="KW-0547">Nucleotide-binding</keyword>
<keyword evidence="5" id="KW-0418">Kinase</keyword>
<evidence type="ECO:0000256" key="7">
    <source>
        <dbReference type="ARBA" id="ARBA00047559"/>
    </source>
</evidence>
<evidence type="ECO:0000256" key="2">
    <source>
        <dbReference type="ARBA" id="ARBA00012406"/>
    </source>
</evidence>
<evidence type="ECO:0000256" key="3">
    <source>
        <dbReference type="ARBA" id="ARBA00022679"/>
    </source>
</evidence>
<organism evidence="12 13">
    <name type="scientific">Brassica carinata</name>
    <name type="common">Ethiopian mustard</name>
    <name type="synonym">Abyssinian cabbage</name>
    <dbReference type="NCBI Taxonomy" id="52824"/>
    <lineage>
        <taxon>Eukaryota</taxon>
        <taxon>Viridiplantae</taxon>
        <taxon>Streptophyta</taxon>
        <taxon>Embryophyta</taxon>
        <taxon>Tracheophyta</taxon>
        <taxon>Spermatophyta</taxon>
        <taxon>Magnoliopsida</taxon>
        <taxon>eudicotyledons</taxon>
        <taxon>Gunneridae</taxon>
        <taxon>Pentapetalae</taxon>
        <taxon>rosids</taxon>
        <taxon>malvids</taxon>
        <taxon>Brassicales</taxon>
        <taxon>Brassicaceae</taxon>
        <taxon>Brassiceae</taxon>
        <taxon>Brassica</taxon>
    </lineage>
</organism>
<sequence length="586" mass="63465">MPTWWVRKSGKNKDDSHLLQPTQTRSVSDKTIRRVSADSKSSPDPVTPSRCTPRCSREFASSGSGEKKCHPLPLPSLSTSVPNDHVSGSVSGSASVSSVSSSGSAEDQSQPTPPRKSNAVSPKAGTRPTSPLHNRFSGMTLESSSTDGRSSEYHPLPLPPGSPTTSPSVVLPCSPASPSSGVQGSWVVGGGSESSPLGVSKWKKGRFIGSGTFGKVYQGFNSEEGRICAIKEVKVISDDKNSKECLKQLNQEINVLSQLCHPNIVQYYGSELSEETLSVYLEYVSGGSIHKLLTEYGAFTEPVIQNYTRQILSGLAYLHGRNTVHRDIKGANILVDPNGEIKLADFGMAKHVTAYSTMLSFTGSPYWMAPEVVMHKNGYTLAVDVWSVGCTILEMATAKPPWSQFEGVAAIFKIGNSKDMPEIPDHLSNDAKNFIRLCLQRNPTVRPTAAQLLEHPFLRVHSPRVASTSASPRSYDGSSAMPIREPPFPGRHPVFHPIKSPSRENVRAITSLPVSPCSSPLRQLGPAYKSCFLSPPHPSYAFPVQDSGYNHAEFAASPFRFKKDALIEPSSYRAQAPSSPFRSRLV</sequence>
<dbReference type="OrthoDB" id="266718at2759"/>